<dbReference type="Gene3D" id="3.10.200.10">
    <property type="entry name" value="Alpha carbonic anhydrase"/>
    <property type="match status" value="1"/>
</dbReference>
<comment type="cofactor">
    <cofactor evidence="1 12">
        <name>Zn(2+)</name>
        <dbReference type="ChEBI" id="CHEBI:29105"/>
    </cofactor>
</comment>
<organism evidence="14 15">
    <name type="scientific">Elysia crispata</name>
    <name type="common">lettuce slug</name>
    <dbReference type="NCBI Taxonomy" id="231223"/>
    <lineage>
        <taxon>Eukaryota</taxon>
        <taxon>Metazoa</taxon>
        <taxon>Spiralia</taxon>
        <taxon>Lophotrochozoa</taxon>
        <taxon>Mollusca</taxon>
        <taxon>Gastropoda</taxon>
        <taxon>Heterobranchia</taxon>
        <taxon>Euthyneura</taxon>
        <taxon>Panpulmonata</taxon>
        <taxon>Sacoglossa</taxon>
        <taxon>Placobranchoidea</taxon>
        <taxon>Plakobranchidae</taxon>
        <taxon>Elysia</taxon>
    </lineage>
</organism>
<dbReference type="AlphaFoldDB" id="A0AAE0YPZ5"/>
<evidence type="ECO:0000256" key="6">
    <source>
        <dbReference type="ARBA" id="ARBA00022723"/>
    </source>
</evidence>
<evidence type="ECO:0000256" key="11">
    <source>
        <dbReference type="ARBA" id="ARBA00048348"/>
    </source>
</evidence>
<keyword evidence="9" id="KW-0106">Calcium</keyword>
<accession>A0AAE0YPZ5</accession>
<comment type="catalytic activity">
    <reaction evidence="11 12">
        <text>hydrogencarbonate + H(+) = CO2 + H2O</text>
        <dbReference type="Rhea" id="RHEA:10748"/>
        <dbReference type="ChEBI" id="CHEBI:15377"/>
        <dbReference type="ChEBI" id="CHEBI:15378"/>
        <dbReference type="ChEBI" id="CHEBI:16526"/>
        <dbReference type="ChEBI" id="CHEBI:17544"/>
        <dbReference type="EC" id="4.2.1.1"/>
    </reaction>
</comment>
<comment type="function">
    <text evidence="12">Reversible hydration of carbon dioxide.</text>
</comment>
<dbReference type="InterPro" id="IPR036398">
    <property type="entry name" value="CA_dom_sf"/>
</dbReference>
<dbReference type="InterPro" id="IPR018338">
    <property type="entry name" value="Carbonic_anhydrase_a-class_CS"/>
</dbReference>
<evidence type="ECO:0000256" key="3">
    <source>
        <dbReference type="ARBA" id="ARBA00010718"/>
    </source>
</evidence>
<evidence type="ECO:0000313" key="14">
    <source>
        <dbReference type="EMBL" id="KAK3754118.1"/>
    </source>
</evidence>
<protein>
    <recommendedName>
        <fullName evidence="4 12">Carbonic anhydrase</fullName>
        <ecNumber evidence="4 12">4.2.1.1</ecNumber>
    </recommendedName>
</protein>
<dbReference type="SMART" id="SM01057">
    <property type="entry name" value="Carb_anhydrase"/>
    <property type="match status" value="1"/>
</dbReference>
<evidence type="ECO:0000256" key="10">
    <source>
        <dbReference type="ARBA" id="ARBA00023239"/>
    </source>
</evidence>
<reference evidence="14" key="1">
    <citation type="journal article" date="2023" name="G3 (Bethesda)">
        <title>A reference genome for the long-term kleptoplast-retaining sea slug Elysia crispata morphotype clarki.</title>
        <authorList>
            <person name="Eastman K.E."/>
            <person name="Pendleton A.L."/>
            <person name="Shaikh M.A."/>
            <person name="Suttiyut T."/>
            <person name="Ogas R."/>
            <person name="Tomko P."/>
            <person name="Gavelis G."/>
            <person name="Widhalm J.R."/>
            <person name="Wisecaver J.H."/>
        </authorList>
    </citation>
    <scope>NUCLEOTIDE SEQUENCE</scope>
    <source>
        <strain evidence="14">ECLA1</strain>
    </source>
</reference>
<evidence type="ECO:0000256" key="5">
    <source>
        <dbReference type="ARBA" id="ARBA00022530"/>
    </source>
</evidence>
<evidence type="ECO:0000256" key="1">
    <source>
        <dbReference type="ARBA" id="ARBA00001947"/>
    </source>
</evidence>
<gene>
    <name evidence="14" type="ORF">RRG08_024193</name>
</gene>
<dbReference type="Pfam" id="PF00194">
    <property type="entry name" value="Carb_anhydrase"/>
    <property type="match status" value="1"/>
</dbReference>
<dbReference type="EC" id="4.2.1.1" evidence="4 12"/>
<keyword evidence="10 12" id="KW-0456">Lyase</keyword>
<dbReference type="PROSITE" id="PS00162">
    <property type="entry name" value="ALPHA_CA_1"/>
    <property type="match status" value="1"/>
</dbReference>
<dbReference type="Proteomes" id="UP001283361">
    <property type="component" value="Unassembled WGS sequence"/>
</dbReference>
<keyword evidence="6 12" id="KW-0479">Metal-binding</keyword>
<keyword evidence="7" id="KW-0677">Repeat</keyword>
<evidence type="ECO:0000256" key="8">
    <source>
        <dbReference type="ARBA" id="ARBA00022833"/>
    </source>
</evidence>
<dbReference type="PANTHER" id="PTHR18952">
    <property type="entry name" value="CARBONIC ANHYDRASE"/>
    <property type="match status" value="1"/>
</dbReference>
<proteinExistence type="inferred from homology"/>
<dbReference type="PANTHER" id="PTHR18952:SF141">
    <property type="entry name" value="CARBONIC ANHYDRASE"/>
    <property type="match status" value="1"/>
</dbReference>
<keyword evidence="5" id="KW-0964">Secreted</keyword>
<evidence type="ECO:0000259" key="13">
    <source>
        <dbReference type="PROSITE" id="PS51144"/>
    </source>
</evidence>
<evidence type="ECO:0000256" key="7">
    <source>
        <dbReference type="ARBA" id="ARBA00022737"/>
    </source>
</evidence>
<dbReference type="InterPro" id="IPR001148">
    <property type="entry name" value="CA_dom"/>
</dbReference>
<keyword evidence="8 12" id="KW-0862">Zinc</keyword>
<name>A0AAE0YPZ5_9GAST</name>
<dbReference type="GO" id="GO:0008270">
    <property type="term" value="F:zinc ion binding"/>
    <property type="evidence" value="ECO:0007669"/>
    <property type="project" value="UniProtKB-UniRule"/>
</dbReference>
<evidence type="ECO:0000256" key="9">
    <source>
        <dbReference type="ARBA" id="ARBA00022837"/>
    </source>
</evidence>
<evidence type="ECO:0000256" key="12">
    <source>
        <dbReference type="RuleBase" id="RU367011"/>
    </source>
</evidence>
<dbReference type="PROSITE" id="PS51144">
    <property type="entry name" value="ALPHA_CA_2"/>
    <property type="match status" value="1"/>
</dbReference>
<evidence type="ECO:0000256" key="2">
    <source>
        <dbReference type="ARBA" id="ARBA00004498"/>
    </source>
</evidence>
<dbReference type="GO" id="GO:0004089">
    <property type="term" value="F:carbonate dehydratase activity"/>
    <property type="evidence" value="ECO:0007669"/>
    <property type="project" value="UniProtKB-UniRule"/>
</dbReference>
<dbReference type="SUPFAM" id="SSF51069">
    <property type="entry name" value="Carbonic anhydrase"/>
    <property type="match status" value="1"/>
</dbReference>
<keyword evidence="15" id="KW-1185">Reference proteome</keyword>
<evidence type="ECO:0000256" key="4">
    <source>
        <dbReference type="ARBA" id="ARBA00012925"/>
    </source>
</evidence>
<dbReference type="EMBL" id="JAWDGP010005686">
    <property type="protein sequence ID" value="KAK3754118.1"/>
    <property type="molecule type" value="Genomic_DNA"/>
</dbReference>
<keyword evidence="5" id="KW-0272">Extracellular matrix</keyword>
<comment type="subcellular location">
    <subcellularLocation>
        <location evidence="2">Secreted</location>
        <location evidence="2">Extracellular space</location>
        <location evidence="2">Extracellular matrix</location>
    </subcellularLocation>
</comment>
<comment type="similarity">
    <text evidence="3 12">Belongs to the alpha-carbonic anhydrase family.</text>
</comment>
<feature type="domain" description="Alpha-carbonic anhydrase" evidence="13">
    <location>
        <begin position="1"/>
        <end position="259"/>
    </location>
</feature>
<dbReference type="InterPro" id="IPR023561">
    <property type="entry name" value="Carbonic_anhydrase_a-class"/>
</dbReference>
<comment type="caution">
    <text evidence="14">The sequence shown here is derived from an EMBL/GenBank/DDBJ whole genome shotgun (WGS) entry which is preliminary data.</text>
</comment>
<dbReference type="GO" id="GO:0005737">
    <property type="term" value="C:cytoplasm"/>
    <property type="evidence" value="ECO:0007669"/>
    <property type="project" value="TreeGrafter"/>
</dbReference>
<sequence length="260" mass="28456">MSWGYEAKNGPLTWAANFPDANGPRQSPVDIVPSEATFEKSLAGSPLTIKYNREPDLELENPGLSFKANIKADSTITGGPLGDAKYKLVQFHFHWGHDDHSGSEHTVDGKMYASELHLVHYNTEKYASFGEAVTHSDGLSVIGVFIKVGESEHKGFSALARNASKVKCKASKVSTGNAFDPASLLPNNTSKYWTYEGSLTTPPCCESVRWIVLKEEISISQEQIQSMRDLCCDDCGSTPIPANYRPPLPLGSREIQASFK</sequence>
<evidence type="ECO:0000313" key="15">
    <source>
        <dbReference type="Proteomes" id="UP001283361"/>
    </source>
</evidence>